<dbReference type="InterPro" id="IPR033602">
    <property type="entry name" value="CIMAP3"/>
</dbReference>
<evidence type="ECO:0000256" key="1">
    <source>
        <dbReference type="SAM" id="Phobius"/>
    </source>
</evidence>
<evidence type="ECO:0000313" key="2">
    <source>
        <dbReference type="EMBL" id="THD28282.1"/>
    </source>
</evidence>
<proteinExistence type="predicted"/>
<dbReference type="AlphaFoldDB" id="A0A4E0S323"/>
<organism evidence="2 3">
    <name type="scientific">Fasciola hepatica</name>
    <name type="common">Liver fluke</name>
    <dbReference type="NCBI Taxonomy" id="6192"/>
    <lineage>
        <taxon>Eukaryota</taxon>
        <taxon>Metazoa</taxon>
        <taxon>Spiralia</taxon>
        <taxon>Lophotrochozoa</taxon>
        <taxon>Platyhelminthes</taxon>
        <taxon>Trematoda</taxon>
        <taxon>Digenea</taxon>
        <taxon>Plagiorchiida</taxon>
        <taxon>Echinostomata</taxon>
        <taxon>Echinostomatoidea</taxon>
        <taxon>Fasciolidae</taxon>
        <taxon>Fasciola</taxon>
    </lineage>
</organism>
<dbReference type="GO" id="GO:0008092">
    <property type="term" value="F:cytoskeletal protein binding"/>
    <property type="evidence" value="ECO:0007669"/>
    <property type="project" value="TreeGrafter"/>
</dbReference>
<dbReference type="GO" id="GO:0031344">
    <property type="term" value="P:regulation of cell projection organization"/>
    <property type="evidence" value="ECO:0007669"/>
    <property type="project" value="TreeGrafter"/>
</dbReference>
<keyword evidence="3" id="KW-1185">Reference proteome</keyword>
<evidence type="ECO:0000313" key="3">
    <source>
        <dbReference type="Proteomes" id="UP000230066"/>
    </source>
</evidence>
<protein>
    <submittedName>
        <fullName evidence="2">Uncharacterized protein</fullName>
    </submittedName>
</protein>
<comment type="caution">
    <text evidence="2">The sequence shown here is derived from an EMBL/GenBank/DDBJ whole genome shotgun (WGS) entry which is preliminary data.</text>
</comment>
<dbReference type="Proteomes" id="UP000230066">
    <property type="component" value="Unassembled WGS sequence"/>
</dbReference>
<keyword evidence="1" id="KW-0472">Membrane</keyword>
<sequence>MSSKGYALGARTAKRKSIADIVSSRLLLRVVTIDMFVLLFATVQTTITPGPAEYQANVTAKKAVRCNYKPFNQSSHRFAEPLTGQDSVAGVGAYDQEVTIGRRIPWQRDTMLKPINLPQVDQKSTIPVNTDKLPTTNECKRYQRKLRYLQMYF</sequence>
<name>A0A4E0S323_FASHE</name>
<feature type="transmembrane region" description="Helical" evidence="1">
    <location>
        <begin position="26"/>
        <end position="43"/>
    </location>
</feature>
<gene>
    <name evidence="2" type="ORF">D915_000786</name>
</gene>
<dbReference type="EMBL" id="JXXN02000190">
    <property type="protein sequence ID" value="THD28282.1"/>
    <property type="molecule type" value="Genomic_DNA"/>
</dbReference>
<accession>A0A4E0S323</accession>
<reference evidence="2" key="1">
    <citation type="submission" date="2019-03" db="EMBL/GenBank/DDBJ databases">
        <title>Improved annotation for the trematode Fasciola hepatica.</title>
        <authorList>
            <person name="Choi Y.-J."/>
            <person name="Martin J."/>
            <person name="Mitreva M."/>
        </authorList>
    </citation>
    <scope>NUCLEOTIDE SEQUENCE [LARGE SCALE GENOMIC DNA]</scope>
</reference>
<keyword evidence="1" id="KW-1133">Transmembrane helix</keyword>
<dbReference type="PANTHER" id="PTHR31508">
    <property type="entry name" value="PROTEIN PITCHFORK"/>
    <property type="match status" value="1"/>
</dbReference>
<keyword evidence="1" id="KW-0812">Transmembrane</keyword>
<dbReference type="PANTHER" id="PTHR31508:SF2">
    <property type="entry name" value="PROTEIN PITCHFORK"/>
    <property type="match status" value="1"/>
</dbReference>